<evidence type="ECO:0000256" key="4">
    <source>
        <dbReference type="ARBA" id="ARBA00022692"/>
    </source>
</evidence>
<dbReference type="Pfam" id="PF00153">
    <property type="entry name" value="Mito_carr"/>
    <property type="match status" value="2"/>
</dbReference>
<feature type="region of interest" description="Disordered" evidence="10">
    <location>
        <begin position="29"/>
        <end position="53"/>
    </location>
</feature>
<dbReference type="GO" id="GO:0015217">
    <property type="term" value="F:ADP transmembrane transporter activity"/>
    <property type="evidence" value="ECO:0007669"/>
    <property type="project" value="TreeGrafter"/>
</dbReference>
<keyword evidence="4 8" id="KW-0812">Transmembrane</keyword>
<keyword evidence="3 9" id="KW-0813">Transport</keyword>
<evidence type="ECO:0000256" key="2">
    <source>
        <dbReference type="ARBA" id="ARBA00006375"/>
    </source>
</evidence>
<dbReference type="InterPro" id="IPR052217">
    <property type="entry name" value="Mito/Peroxisomal_Carrier"/>
</dbReference>
<evidence type="ECO:0000256" key="8">
    <source>
        <dbReference type="PROSITE-ProRule" id="PRU00282"/>
    </source>
</evidence>
<dbReference type="InterPro" id="IPR023395">
    <property type="entry name" value="MCP_dom_sf"/>
</dbReference>
<evidence type="ECO:0000256" key="5">
    <source>
        <dbReference type="ARBA" id="ARBA00022737"/>
    </source>
</evidence>
<sequence>MMPVPQLPGSSPSFNCNDLDRIKTELEHLQQSRNGGRGHLAPAPRPPPAGVKRPSVLAHALSGAMGAVLAEVVLFPVDTIKLRTQTATAGETIGFFGHVVNIMREKGIAGLYQGISTSVLKESVHSFNYWCFHEVIFRCLSKGDNSKTSTGKRLFLNLIIKQLNWVCTVPFEVISSVNQLTPNSPGFIATAMLLYKQGGVGYFYRGLKLSLVLAINPAIMNTLITTFLRAAALFKMSQGQDYETARDHSSAAIGTATGVAKFIATLATYPIIRAKVLQQTTISRKEMSPFKIWADIVKVEGVLGLYRGLLAMSYKTVLWNAFMMAVKNRLGPKRLATPPLTPVPMAPMTPSAIFMGRDAFNDETAVAKLDEIVQHLRGDRSNKMENKVQVLEKQIGSVSEEMRDIKGLLQCLVRETSGGGLASPAAAFASGSPAA</sequence>
<protein>
    <submittedName>
        <fullName evidence="11">Uncharacterized protein</fullName>
    </submittedName>
</protein>
<proteinExistence type="inferred from homology"/>
<evidence type="ECO:0000256" key="6">
    <source>
        <dbReference type="ARBA" id="ARBA00022989"/>
    </source>
</evidence>
<dbReference type="PANTHER" id="PTHR45939">
    <property type="entry name" value="PEROXISOMAL MEMBRANE PROTEIN PMP34-RELATED"/>
    <property type="match status" value="1"/>
</dbReference>
<comment type="similarity">
    <text evidence="2 9">Belongs to the mitochondrial carrier (TC 2.A.29) family.</text>
</comment>
<dbReference type="Gene3D" id="1.50.40.10">
    <property type="entry name" value="Mitochondrial carrier domain"/>
    <property type="match status" value="2"/>
</dbReference>
<dbReference type="EMBL" id="HBGW01003477">
    <property type="protein sequence ID" value="CAD9490471.1"/>
    <property type="molecule type" value="Transcribed_RNA"/>
</dbReference>
<evidence type="ECO:0000313" key="11">
    <source>
        <dbReference type="EMBL" id="CAD9490471.1"/>
    </source>
</evidence>
<evidence type="ECO:0000256" key="7">
    <source>
        <dbReference type="ARBA" id="ARBA00023136"/>
    </source>
</evidence>
<evidence type="ECO:0000256" key="3">
    <source>
        <dbReference type="ARBA" id="ARBA00022448"/>
    </source>
</evidence>
<gene>
    <name evidence="11" type="ORF">BRAN1462_LOCUS2282</name>
</gene>
<dbReference type="AlphaFoldDB" id="A0A7S2MLM6"/>
<name>A0A7S2MLM6_9DINO</name>
<evidence type="ECO:0000256" key="10">
    <source>
        <dbReference type="SAM" id="MobiDB-lite"/>
    </source>
</evidence>
<keyword evidence="5" id="KW-0677">Repeat</keyword>
<dbReference type="GO" id="GO:0016020">
    <property type="term" value="C:membrane"/>
    <property type="evidence" value="ECO:0007669"/>
    <property type="project" value="UniProtKB-SubCell"/>
</dbReference>
<reference evidence="11" key="1">
    <citation type="submission" date="2021-01" db="EMBL/GenBank/DDBJ databases">
        <authorList>
            <person name="Corre E."/>
            <person name="Pelletier E."/>
            <person name="Niang G."/>
            <person name="Scheremetjew M."/>
            <person name="Finn R."/>
            <person name="Kale V."/>
            <person name="Holt S."/>
            <person name="Cochrane G."/>
            <person name="Meng A."/>
            <person name="Brown T."/>
            <person name="Cohen L."/>
        </authorList>
    </citation>
    <scope>NUCLEOTIDE SEQUENCE</scope>
    <source>
        <strain evidence="11">RCC3387</strain>
    </source>
</reference>
<dbReference type="PANTHER" id="PTHR45939:SF1">
    <property type="entry name" value="MITOCHONDRIAL THIAMINE PYROPHOSPHATE CARRIER 1-RELATED"/>
    <property type="match status" value="1"/>
</dbReference>
<accession>A0A7S2MLM6</accession>
<feature type="repeat" description="Solcar" evidence="8">
    <location>
        <begin position="54"/>
        <end position="139"/>
    </location>
</feature>
<comment type="subcellular location">
    <subcellularLocation>
        <location evidence="1">Membrane</location>
        <topology evidence="1">Multi-pass membrane protein</topology>
    </subcellularLocation>
</comment>
<organism evidence="11">
    <name type="scientific">Zooxanthella nutricula</name>
    <dbReference type="NCBI Taxonomy" id="1333877"/>
    <lineage>
        <taxon>Eukaryota</taxon>
        <taxon>Sar</taxon>
        <taxon>Alveolata</taxon>
        <taxon>Dinophyceae</taxon>
        <taxon>Peridiniales</taxon>
        <taxon>Peridiniales incertae sedis</taxon>
        <taxon>Zooxanthella</taxon>
    </lineage>
</organism>
<keyword evidence="7 8" id="KW-0472">Membrane</keyword>
<feature type="repeat" description="Solcar" evidence="8">
    <location>
        <begin position="248"/>
        <end position="333"/>
    </location>
</feature>
<evidence type="ECO:0000256" key="9">
    <source>
        <dbReference type="RuleBase" id="RU000488"/>
    </source>
</evidence>
<dbReference type="SUPFAM" id="SSF103506">
    <property type="entry name" value="Mitochondrial carrier"/>
    <property type="match status" value="1"/>
</dbReference>
<evidence type="ECO:0000256" key="1">
    <source>
        <dbReference type="ARBA" id="ARBA00004141"/>
    </source>
</evidence>
<keyword evidence="6" id="KW-1133">Transmembrane helix</keyword>
<dbReference type="PROSITE" id="PS50920">
    <property type="entry name" value="SOLCAR"/>
    <property type="match status" value="2"/>
</dbReference>
<dbReference type="InterPro" id="IPR018108">
    <property type="entry name" value="MCP_transmembrane"/>
</dbReference>